<organism evidence="9 10">
    <name type="scientific">Pyxicephalus adspersus</name>
    <name type="common">African bullfrog</name>
    <dbReference type="NCBI Taxonomy" id="30357"/>
    <lineage>
        <taxon>Eukaryota</taxon>
        <taxon>Metazoa</taxon>
        <taxon>Chordata</taxon>
        <taxon>Craniata</taxon>
        <taxon>Vertebrata</taxon>
        <taxon>Euteleostomi</taxon>
        <taxon>Amphibia</taxon>
        <taxon>Batrachia</taxon>
        <taxon>Anura</taxon>
        <taxon>Neobatrachia</taxon>
        <taxon>Ranoidea</taxon>
        <taxon>Pyxicephalidae</taxon>
        <taxon>Pyxicephalinae</taxon>
        <taxon>Pyxicephalus</taxon>
    </lineage>
</organism>
<dbReference type="PANTHER" id="PTHR13119:SF22">
    <property type="entry name" value="ZINC FINGER CCCH DOMAIN-CONTAINING PROTEIN 6"/>
    <property type="match status" value="1"/>
</dbReference>
<comment type="caution">
    <text evidence="9">The sequence shown here is derived from an EMBL/GenBank/DDBJ whole genome shotgun (WGS) entry which is preliminary data.</text>
</comment>
<feature type="compositionally biased region" description="Polar residues" evidence="7">
    <location>
        <begin position="824"/>
        <end position="837"/>
    </location>
</feature>
<dbReference type="Pfam" id="PF00642">
    <property type="entry name" value="zf-CCCH"/>
    <property type="match status" value="1"/>
</dbReference>
<dbReference type="PROSITE" id="PS50103">
    <property type="entry name" value="ZF_C3H1"/>
    <property type="match status" value="3"/>
</dbReference>
<keyword evidence="5 6" id="KW-0862">Zinc</keyword>
<evidence type="ECO:0000313" key="10">
    <source>
        <dbReference type="Proteomes" id="UP001181693"/>
    </source>
</evidence>
<feature type="domain" description="C3H1-type" evidence="8">
    <location>
        <begin position="147"/>
        <end position="174"/>
    </location>
</feature>
<name>A0AAV2ZKT6_PYXAD</name>
<feature type="compositionally biased region" description="Basic and acidic residues" evidence="7">
    <location>
        <begin position="497"/>
        <end position="507"/>
    </location>
</feature>
<keyword evidence="4 6" id="KW-0863">Zinc-finger</keyword>
<feature type="compositionally biased region" description="Polar residues" evidence="7">
    <location>
        <begin position="480"/>
        <end position="494"/>
    </location>
</feature>
<dbReference type="InterPro" id="IPR000571">
    <property type="entry name" value="Znf_CCCH"/>
</dbReference>
<feature type="region of interest" description="Disordered" evidence="7">
    <location>
        <begin position="474"/>
        <end position="536"/>
    </location>
</feature>
<evidence type="ECO:0000256" key="7">
    <source>
        <dbReference type="SAM" id="MobiDB-lite"/>
    </source>
</evidence>
<dbReference type="GO" id="GO:0045892">
    <property type="term" value="P:negative regulation of DNA-templated transcription"/>
    <property type="evidence" value="ECO:0007669"/>
    <property type="project" value="InterPro"/>
</dbReference>
<sequence length="900" mass="100754">MVLLTLLQHGPGPGPGNYMGSHKKNLSSYDDYSNYSDGNYNEEDEEDYAEQLKHYRQSKESSNMAEPPFKKMGMKGAELGAEQQQKGYYYGRGGGPHKKMMIRKDRGRGRGAHKGSYYQDGFQEEHKPMKKWVTMSQEFINQHTVERNGKQICKYFLERRCVKGDQCKFDHDAEIEKKKEVCKFYIQGYCTRGENCIYMHNILSRHISVFYFYHTGAKCFQGDNCKFSHEPLNDDTRELLNKVLNTEEEKQLEEEEVEEVPRHGGKFYNQPYMPFAGNHPSMYNSEPLTELGPMIPPPQAMPMYGNQGMNVPFNQSSAQGLGQNHQRDGNSTSGPPFLHTAEETHVMQPQNSYQHSQNTPGYYDNYYSQQAVHHVQSTNISESMCNVLFSRIGKNMDGVETSQPPPPQRSVSREEDEFANWYSSEEEDGSGVSSILKTLRNQAKLVRANSTEQKLVPQNNDPRLMKDRAGQIFDPRVRPSQGQSPGHQGESVSSDPRMARDPRKMKLNEISAASQPGQPGGIAKQQKLVDEDDEDAERELREKAVIIPLEMLPGVTLRDPRRKLRQFSHIKMDIILSKPNFAKLIVWAPEDLLPVPPPKPDPVSSINLPLPPLIADQRLKSRSEIHHSGLDPRLERLDPRLESKSKQANMTTKSNFNDQTDSHTHNKPSDPRLQKNLQSRFHRSPSSDSQPGAMKDLVPQKIDPRLAARSAMGSSPTSVKPPQDVLPSYTPKMSPSSIKLGSPGSILKNISLYSPCDSSATSSEMGDNDDRQKNLANINQSSESEPVDTVQQPVTSTGGLTLAKDIQSPEDTEKTPGNPDEKPTTTNQSAVAQSTTAPAVHNLPVQALSGLIRPQYNDPRQIKSTGSASQVSDANTEAGPDDKPLKDVFKTFDPTASPFC</sequence>
<dbReference type="Pfam" id="PF22623">
    <property type="entry name" value="zf-CCCH_9"/>
    <property type="match status" value="1"/>
</dbReference>
<evidence type="ECO:0000256" key="3">
    <source>
        <dbReference type="ARBA" id="ARBA00022737"/>
    </source>
</evidence>
<reference evidence="9" key="1">
    <citation type="thesis" date="2020" institute="ProQuest LLC" country="789 East Eisenhower Parkway, Ann Arbor, MI, USA">
        <title>Comparative Genomics and Chromosome Evolution.</title>
        <authorList>
            <person name="Mudd A.B."/>
        </authorList>
    </citation>
    <scope>NUCLEOTIDE SEQUENCE</scope>
    <source>
        <strain evidence="9">1538</strain>
        <tissue evidence="9">Blood</tissue>
    </source>
</reference>
<evidence type="ECO:0000259" key="8">
    <source>
        <dbReference type="PROSITE" id="PS50103"/>
    </source>
</evidence>
<dbReference type="SMART" id="SM00356">
    <property type="entry name" value="ZnF_C3H1"/>
    <property type="match status" value="3"/>
</dbReference>
<feature type="zinc finger region" description="C3H1-type" evidence="6">
    <location>
        <begin position="204"/>
        <end position="232"/>
    </location>
</feature>
<dbReference type="EMBL" id="DYDO01000013">
    <property type="protein sequence ID" value="DBA14208.1"/>
    <property type="molecule type" value="Genomic_DNA"/>
</dbReference>
<proteinExistence type="predicted"/>
<evidence type="ECO:0000256" key="2">
    <source>
        <dbReference type="ARBA" id="ARBA00022723"/>
    </source>
</evidence>
<feature type="region of interest" description="Disordered" evidence="7">
    <location>
        <begin position="314"/>
        <end position="338"/>
    </location>
</feature>
<dbReference type="SUPFAM" id="SSF90229">
    <property type="entry name" value="CCCH zinc finger"/>
    <property type="match status" value="3"/>
</dbReference>
<dbReference type="AlphaFoldDB" id="A0AAV2ZKT6"/>
<dbReference type="GO" id="GO:0003723">
    <property type="term" value="F:RNA binding"/>
    <property type="evidence" value="ECO:0007669"/>
    <property type="project" value="InterPro"/>
</dbReference>
<feature type="region of interest" description="Disordered" evidence="7">
    <location>
        <begin position="644"/>
        <end position="673"/>
    </location>
</feature>
<feature type="compositionally biased region" description="Basic and acidic residues" evidence="7">
    <location>
        <begin position="880"/>
        <end position="890"/>
    </location>
</feature>
<gene>
    <name evidence="9" type="ORF">GDO54_005210</name>
</gene>
<dbReference type="InterPro" id="IPR054361">
    <property type="entry name" value="Znf-CCCH_ZC3H4/6/8"/>
</dbReference>
<dbReference type="GO" id="GO:0008270">
    <property type="term" value="F:zinc ion binding"/>
    <property type="evidence" value="ECO:0007669"/>
    <property type="project" value="UniProtKB-KW"/>
</dbReference>
<evidence type="ECO:0000256" key="6">
    <source>
        <dbReference type="PROSITE-ProRule" id="PRU00723"/>
    </source>
</evidence>
<feature type="zinc finger region" description="C3H1-type" evidence="6">
    <location>
        <begin position="176"/>
        <end position="203"/>
    </location>
</feature>
<dbReference type="Gene3D" id="4.10.1000.10">
    <property type="entry name" value="Zinc finger, CCCH-type"/>
    <property type="match status" value="2"/>
</dbReference>
<keyword evidence="1" id="KW-0597">Phosphoprotein</keyword>
<protein>
    <recommendedName>
        <fullName evidence="8">C3H1-type domain-containing protein</fullName>
    </recommendedName>
</protein>
<feature type="domain" description="C3H1-type" evidence="8">
    <location>
        <begin position="176"/>
        <end position="203"/>
    </location>
</feature>
<feature type="compositionally biased region" description="Polar residues" evidence="7">
    <location>
        <begin position="314"/>
        <end position="334"/>
    </location>
</feature>
<keyword evidence="3" id="KW-0677">Repeat</keyword>
<feature type="region of interest" description="Disordered" evidence="7">
    <location>
        <begin position="708"/>
        <end position="744"/>
    </location>
</feature>
<feature type="compositionally biased region" description="Polar residues" evidence="7">
    <location>
        <begin position="862"/>
        <end position="875"/>
    </location>
</feature>
<dbReference type="FunFam" id="4.10.1000.10:FF:000007">
    <property type="entry name" value="Zinc finger CCCH domain-containing protein 6"/>
    <property type="match status" value="1"/>
</dbReference>
<evidence type="ECO:0000256" key="5">
    <source>
        <dbReference type="ARBA" id="ARBA00022833"/>
    </source>
</evidence>
<accession>A0AAV2ZKT6</accession>
<dbReference type="InterPro" id="IPR036855">
    <property type="entry name" value="Znf_CCCH_sf"/>
</dbReference>
<dbReference type="GO" id="GO:0005634">
    <property type="term" value="C:nucleus"/>
    <property type="evidence" value="ECO:0007669"/>
    <property type="project" value="UniProtKB-ARBA"/>
</dbReference>
<feature type="compositionally biased region" description="Basic and acidic residues" evidence="7">
    <location>
        <begin position="660"/>
        <end position="673"/>
    </location>
</feature>
<feature type="region of interest" description="Disordered" evidence="7">
    <location>
        <begin position="778"/>
        <end position="900"/>
    </location>
</feature>
<feature type="compositionally biased region" description="Basic and acidic residues" evidence="7">
    <location>
        <begin position="811"/>
        <end position="823"/>
    </location>
</feature>
<evidence type="ECO:0000256" key="1">
    <source>
        <dbReference type="ARBA" id="ARBA00022553"/>
    </source>
</evidence>
<dbReference type="InterPro" id="IPR045124">
    <property type="entry name" value="Su(sable)-like"/>
</dbReference>
<feature type="zinc finger region" description="C3H1-type" evidence="6">
    <location>
        <begin position="147"/>
        <end position="174"/>
    </location>
</feature>
<keyword evidence="10" id="KW-1185">Reference proteome</keyword>
<keyword evidence="2 6" id="KW-0479">Metal-binding</keyword>
<evidence type="ECO:0000313" key="9">
    <source>
        <dbReference type="EMBL" id="DBA14208.1"/>
    </source>
</evidence>
<feature type="compositionally biased region" description="Polar residues" evidence="7">
    <location>
        <begin position="646"/>
        <end position="659"/>
    </location>
</feature>
<feature type="compositionally biased region" description="Polar residues" evidence="7">
    <location>
        <begin position="778"/>
        <end position="799"/>
    </location>
</feature>
<feature type="domain" description="C3H1-type" evidence="8">
    <location>
        <begin position="204"/>
        <end position="232"/>
    </location>
</feature>
<dbReference type="Proteomes" id="UP001181693">
    <property type="component" value="Unassembled WGS sequence"/>
</dbReference>
<feature type="compositionally biased region" description="Acidic residues" evidence="7">
    <location>
        <begin position="414"/>
        <end position="429"/>
    </location>
</feature>
<feature type="region of interest" description="Disordered" evidence="7">
    <location>
        <begin position="396"/>
        <end position="432"/>
    </location>
</feature>
<evidence type="ECO:0000256" key="4">
    <source>
        <dbReference type="ARBA" id="ARBA00022771"/>
    </source>
</evidence>
<dbReference type="PANTHER" id="PTHR13119">
    <property type="entry name" value="ZINC FINGER CCCH DOMAIN-CONTAINING PROTEI"/>
    <property type="match status" value="1"/>
</dbReference>